<dbReference type="PROSITE" id="PS50110">
    <property type="entry name" value="RESPONSE_REGULATORY"/>
    <property type="match status" value="1"/>
</dbReference>
<dbReference type="InterPro" id="IPR001789">
    <property type="entry name" value="Sig_transdc_resp-reg_receiver"/>
</dbReference>
<comment type="caution">
    <text evidence="6">The sequence shown here is derived from an EMBL/GenBank/DDBJ whole genome shotgun (WGS) entry which is preliminary data.</text>
</comment>
<dbReference type="InterPro" id="IPR058245">
    <property type="entry name" value="NreC/VraR/RcsB-like_REC"/>
</dbReference>
<evidence type="ECO:0000256" key="1">
    <source>
        <dbReference type="ARBA" id="ARBA00022553"/>
    </source>
</evidence>
<dbReference type="PROSITE" id="PS00622">
    <property type="entry name" value="HTH_LUXR_1"/>
    <property type="match status" value="1"/>
</dbReference>
<proteinExistence type="predicted"/>
<keyword evidence="7" id="KW-1185">Reference proteome</keyword>
<dbReference type="InterPro" id="IPR011006">
    <property type="entry name" value="CheY-like_superfamily"/>
</dbReference>
<gene>
    <name evidence="6" type="ORF">ACERK3_05065</name>
</gene>
<dbReference type="SMART" id="SM00448">
    <property type="entry name" value="REC"/>
    <property type="match status" value="1"/>
</dbReference>
<name>A0ABV4U239_9BACT</name>
<dbReference type="SMART" id="SM00421">
    <property type="entry name" value="HTH_LUXR"/>
    <property type="match status" value="1"/>
</dbReference>
<dbReference type="Pfam" id="PF00072">
    <property type="entry name" value="Response_reg"/>
    <property type="match status" value="1"/>
</dbReference>
<dbReference type="PRINTS" id="PR00038">
    <property type="entry name" value="HTHLUXR"/>
</dbReference>
<evidence type="ECO:0000259" key="5">
    <source>
        <dbReference type="PROSITE" id="PS50110"/>
    </source>
</evidence>
<dbReference type="InterPro" id="IPR016032">
    <property type="entry name" value="Sig_transdc_resp-reg_C-effctor"/>
</dbReference>
<dbReference type="InterPro" id="IPR000792">
    <property type="entry name" value="Tscrpt_reg_LuxR_C"/>
</dbReference>
<dbReference type="EMBL" id="JBGUBD010000003">
    <property type="protein sequence ID" value="MFA9477661.1"/>
    <property type="molecule type" value="Genomic_DNA"/>
</dbReference>
<evidence type="ECO:0000313" key="7">
    <source>
        <dbReference type="Proteomes" id="UP001575105"/>
    </source>
</evidence>
<reference evidence="6 7" key="1">
    <citation type="submission" date="2024-08" db="EMBL/GenBank/DDBJ databases">
        <title>Whole-genome sequencing of halo(alkali)philic microorganisms from hypersaline lakes.</title>
        <authorList>
            <person name="Sorokin D.Y."/>
            <person name="Merkel A.Y."/>
            <person name="Messina E."/>
            <person name="Yakimov M."/>
        </authorList>
    </citation>
    <scope>NUCLEOTIDE SEQUENCE [LARGE SCALE GENOMIC DNA]</scope>
    <source>
        <strain evidence="6 7">AB-hyl4</strain>
    </source>
</reference>
<evidence type="ECO:0000313" key="6">
    <source>
        <dbReference type="EMBL" id="MFA9477661.1"/>
    </source>
</evidence>
<keyword evidence="1 3" id="KW-0597">Phosphoprotein</keyword>
<evidence type="ECO:0000256" key="2">
    <source>
        <dbReference type="ARBA" id="ARBA00023125"/>
    </source>
</evidence>
<dbReference type="PROSITE" id="PS50043">
    <property type="entry name" value="HTH_LUXR_2"/>
    <property type="match status" value="1"/>
</dbReference>
<dbReference type="SUPFAM" id="SSF46894">
    <property type="entry name" value="C-terminal effector domain of the bipartite response regulators"/>
    <property type="match status" value="1"/>
</dbReference>
<feature type="domain" description="Response regulatory" evidence="5">
    <location>
        <begin position="15"/>
        <end position="131"/>
    </location>
</feature>
<dbReference type="RefSeq" id="WP_425344588.1">
    <property type="nucleotide sequence ID" value="NZ_JBGUBD010000003.1"/>
</dbReference>
<evidence type="ECO:0000256" key="3">
    <source>
        <dbReference type="PROSITE-ProRule" id="PRU00169"/>
    </source>
</evidence>
<dbReference type="CDD" id="cd17535">
    <property type="entry name" value="REC_NarL-like"/>
    <property type="match status" value="1"/>
</dbReference>
<protein>
    <submittedName>
        <fullName evidence="6">Response regulator</fullName>
    </submittedName>
</protein>
<dbReference type="SUPFAM" id="SSF52172">
    <property type="entry name" value="CheY-like"/>
    <property type="match status" value="1"/>
</dbReference>
<dbReference type="CDD" id="cd06170">
    <property type="entry name" value="LuxR_C_like"/>
    <property type="match status" value="1"/>
</dbReference>
<dbReference type="PANTHER" id="PTHR43214">
    <property type="entry name" value="TWO-COMPONENT RESPONSE REGULATOR"/>
    <property type="match status" value="1"/>
</dbReference>
<keyword evidence="2" id="KW-0238">DNA-binding</keyword>
<dbReference type="Proteomes" id="UP001575105">
    <property type="component" value="Unassembled WGS sequence"/>
</dbReference>
<evidence type="ECO:0000259" key="4">
    <source>
        <dbReference type="PROSITE" id="PS50043"/>
    </source>
</evidence>
<accession>A0ABV4U239</accession>
<dbReference type="Gene3D" id="3.40.50.2300">
    <property type="match status" value="1"/>
</dbReference>
<feature type="domain" description="HTH luxR-type" evidence="4">
    <location>
        <begin position="157"/>
        <end position="222"/>
    </location>
</feature>
<dbReference type="PANTHER" id="PTHR43214:SF43">
    <property type="entry name" value="TWO-COMPONENT RESPONSE REGULATOR"/>
    <property type="match status" value="1"/>
</dbReference>
<feature type="modified residue" description="4-aspartylphosphate" evidence="3">
    <location>
        <position position="66"/>
    </location>
</feature>
<dbReference type="InterPro" id="IPR039420">
    <property type="entry name" value="WalR-like"/>
</dbReference>
<dbReference type="Pfam" id="PF00196">
    <property type="entry name" value="GerE"/>
    <property type="match status" value="1"/>
</dbReference>
<organism evidence="6 7">
    <name type="scientific">Natronomicrosphaera hydrolytica</name>
    <dbReference type="NCBI Taxonomy" id="3242702"/>
    <lineage>
        <taxon>Bacteria</taxon>
        <taxon>Pseudomonadati</taxon>
        <taxon>Planctomycetota</taxon>
        <taxon>Phycisphaerae</taxon>
        <taxon>Phycisphaerales</taxon>
        <taxon>Phycisphaeraceae</taxon>
        <taxon>Natronomicrosphaera</taxon>
    </lineage>
</organism>
<sequence>MGIRSAQPRTAERCRVLIVDDHPIVRRGLGQLIDRESDMELIGEADSPSSALDAVEALSPHVVVADLSFEGLDGIELIKDLRARHPGLPVLVLSMHDESFYAQRVLKAGAMGYLMKQEGVEQVVDGIRSVREGRVFLSNRMSQALLSRMTGGSNRPPTYGVESLTDRELEVLRLIGQGRSTRQIAEQLHLSIKTIETHRENIKQKLRLENASQLMQYAVRFAIEPT</sequence>